<keyword evidence="3" id="KW-1185">Reference proteome</keyword>
<organism evidence="2 3">
    <name type="scientific">Bacteroides faecium</name>
    <dbReference type="NCBI Taxonomy" id="2715212"/>
    <lineage>
        <taxon>Bacteria</taxon>
        <taxon>Pseudomonadati</taxon>
        <taxon>Bacteroidota</taxon>
        <taxon>Bacteroidia</taxon>
        <taxon>Bacteroidales</taxon>
        <taxon>Bacteroidaceae</taxon>
        <taxon>Bacteroides</taxon>
    </lineage>
</organism>
<dbReference type="InterPro" id="IPR018490">
    <property type="entry name" value="cNMP-bd_dom_sf"/>
</dbReference>
<dbReference type="Proteomes" id="UP000501780">
    <property type="component" value="Chromosome"/>
</dbReference>
<accession>A0A6H0KU29</accession>
<evidence type="ECO:0000259" key="1">
    <source>
        <dbReference type="Pfam" id="PF00027"/>
    </source>
</evidence>
<protein>
    <submittedName>
        <fullName evidence="2">Crp/Fnr family transcriptional regulator</fullName>
    </submittedName>
</protein>
<dbReference type="InterPro" id="IPR014710">
    <property type="entry name" value="RmlC-like_jellyroll"/>
</dbReference>
<feature type="domain" description="Cyclic nucleotide-binding" evidence="1">
    <location>
        <begin position="28"/>
        <end position="115"/>
    </location>
</feature>
<dbReference type="EMBL" id="CP050831">
    <property type="protein sequence ID" value="QIU96974.1"/>
    <property type="molecule type" value="Genomic_DNA"/>
</dbReference>
<dbReference type="KEGG" id="bfc:BacF7301_23680"/>
<sequence length="192" mass="22288">MGEFNIYNEILDFSEFFSLFLNNGKRIDFKKNDYFCKVGEHFPFIGYLEKGSFRYTCDDSSGKEHILSYAFENEVLGNYSPLQNNSRAIANIQAVQNSVIYILSISEVNSFFNSNIDAQHLGRRIAEVILFSMAQRLRAIYCDTPEERYQALTAKCPDILNRITLREMASYLMITPETLSRIRKRIVQRSKS</sequence>
<reference evidence="2 3" key="1">
    <citation type="submission" date="2020-03" db="EMBL/GenBank/DDBJ databases">
        <title>Genomic analysis of Bacteroides faecium CBA7301.</title>
        <authorList>
            <person name="Kim J."/>
            <person name="Roh S.W."/>
        </authorList>
    </citation>
    <scope>NUCLEOTIDE SEQUENCE [LARGE SCALE GENOMIC DNA]</scope>
    <source>
        <strain evidence="2 3">CBA7301</strain>
    </source>
</reference>
<dbReference type="AlphaFoldDB" id="A0A6H0KU29"/>
<dbReference type="RefSeq" id="WP_167966677.1">
    <property type="nucleotide sequence ID" value="NZ_CP050831.1"/>
</dbReference>
<dbReference type="Pfam" id="PF00027">
    <property type="entry name" value="cNMP_binding"/>
    <property type="match status" value="1"/>
</dbReference>
<dbReference type="SUPFAM" id="SSF51206">
    <property type="entry name" value="cAMP-binding domain-like"/>
    <property type="match status" value="1"/>
</dbReference>
<evidence type="ECO:0000313" key="2">
    <source>
        <dbReference type="EMBL" id="QIU96974.1"/>
    </source>
</evidence>
<proteinExistence type="predicted"/>
<gene>
    <name evidence="2" type="ORF">BacF7301_23680</name>
</gene>
<evidence type="ECO:0000313" key="3">
    <source>
        <dbReference type="Proteomes" id="UP000501780"/>
    </source>
</evidence>
<dbReference type="Gene3D" id="2.60.120.10">
    <property type="entry name" value="Jelly Rolls"/>
    <property type="match status" value="1"/>
</dbReference>
<name>A0A6H0KU29_9BACE</name>
<dbReference type="InterPro" id="IPR000595">
    <property type="entry name" value="cNMP-bd_dom"/>
</dbReference>